<evidence type="ECO:0000256" key="1">
    <source>
        <dbReference type="ARBA" id="ARBA00002324"/>
    </source>
</evidence>
<dbReference type="RefSeq" id="WP_093537070.1">
    <property type="nucleotide sequence ID" value="NZ_FOXU01000003.1"/>
</dbReference>
<dbReference type="InterPro" id="IPR014729">
    <property type="entry name" value="Rossmann-like_a/b/a_fold"/>
</dbReference>
<name>A0A1I5YYK0_9BACI</name>
<accession>A0A1I5YYK0</accession>
<comment type="function">
    <text evidence="1 10">Catalyzes the reversible adenylation of nicotinate mononucleotide (NaMN) to nicotinic acid adenine dinucleotide (NaAD).</text>
</comment>
<evidence type="ECO:0000313" key="13">
    <source>
        <dbReference type="Proteomes" id="UP000198734"/>
    </source>
</evidence>
<dbReference type="PANTHER" id="PTHR39321">
    <property type="entry name" value="NICOTINATE-NUCLEOTIDE ADENYLYLTRANSFERASE-RELATED"/>
    <property type="match status" value="1"/>
</dbReference>
<keyword evidence="3 10" id="KW-0662">Pyridine nucleotide biosynthesis</keyword>
<comment type="pathway">
    <text evidence="2 10">Cofactor biosynthesis; NAD(+) biosynthesis; deamido-NAD(+) from nicotinate D-ribonucleotide: step 1/1.</text>
</comment>
<dbReference type="InterPro" id="IPR005248">
    <property type="entry name" value="NadD/NMNAT"/>
</dbReference>
<keyword evidence="13" id="KW-1185">Reference proteome</keyword>
<dbReference type="GO" id="GO:0009435">
    <property type="term" value="P:NAD+ biosynthetic process"/>
    <property type="evidence" value="ECO:0007669"/>
    <property type="project" value="UniProtKB-UniRule"/>
</dbReference>
<evidence type="ECO:0000256" key="4">
    <source>
        <dbReference type="ARBA" id="ARBA00022679"/>
    </source>
</evidence>
<evidence type="ECO:0000256" key="9">
    <source>
        <dbReference type="ARBA" id="ARBA00048721"/>
    </source>
</evidence>
<keyword evidence="7 10" id="KW-0067">ATP-binding</keyword>
<dbReference type="EMBL" id="FOXU01000003">
    <property type="protein sequence ID" value="SFQ49286.1"/>
    <property type="molecule type" value="Genomic_DNA"/>
</dbReference>
<evidence type="ECO:0000256" key="7">
    <source>
        <dbReference type="ARBA" id="ARBA00022840"/>
    </source>
</evidence>
<evidence type="ECO:0000256" key="2">
    <source>
        <dbReference type="ARBA" id="ARBA00005019"/>
    </source>
</evidence>
<reference evidence="13" key="1">
    <citation type="submission" date="2016-10" db="EMBL/GenBank/DDBJ databases">
        <authorList>
            <person name="Varghese N."/>
            <person name="Submissions S."/>
        </authorList>
    </citation>
    <scope>NUCLEOTIDE SEQUENCE [LARGE SCALE GENOMIC DNA]</scope>
    <source>
        <strain evidence="13">DSM 11706</strain>
    </source>
</reference>
<dbReference type="OrthoDB" id="5295945at2"/>
<dbReference type="GO" id="GO:0005524">
    <property type="term" value="F:ATP binding"/>
    <property type="evidence" value="ECO:0007669"/>
    <property type="project" value="UniProtKB-KW"/>
</dbReference>
<proteinExistence type="inferred from homology"/>
<dbReference type="GO" id="GO:0004515">
    <property type="term" value="F:nicotinate-nucleotide adenylyltransferase activity"/>
    <property type="evidence" value="ECO:0007669"/>
    <property type="project" value="UniProtKB-UniRule"/>
</dbReference>
<dbReference type="SUPFAM" id="SSF52374">
    <property type="entry name" value="Nucleotidylyl transferase"/>
    <property type="match status" value="1"/>
</dbReference>
<comment type="catalytic activity">
    <reaction evidence="9 10">
        <text>nicotinate beta-D-ribonucleotide + ATP + H(+) = deamido-NAD(+) + diphosphate</text>
        <dbReference type="Rhea" id="RHEA:22860"/>
        <dbReference type="ChEBI" id="CHEBI:15378"/>
        <dbReference type="ChEBI" id="CHEBI:30616"/>
        <dbReference type="ChEBI" id="CHEBI:33019"/>
        <dbReference type="ChEBI" id="CHEBI:57502"/>
        <dbReference type="ChEBI" id="CHEBI:58437"/>
        <dbReference type="EC" id="2.7.7.18"/>
    </reaction>
</comment>
<evidence type="ECO:0000313" key="12">
    <source>
        <dbReference type="EMBL" id="SFQ49286.1"/>
    </source>
</evidence>
<dbReference type="NCBIfam" id="TIGR00125">
    <property type="entry name" value="cyt_tran_rel"/>
    <property type="match status" value="1"/>
</dbReference>
<dbReference type="Gene3D" id="3.40.50.620">
    <property type="entry name" value="HUPs"/>
    <property type="match status" value="1"/>
</dbReference>
<dbReference type="InterPro" id="IPR004821">
    <property type="entry name" value="Cyt_trans-like"/>
</dbReference>
<comment type="similarity">
    <text evidence="10">Belongs to the NadD family.</text>
</comment>
<evidence type="ECO:0000256" key="8">
    <source>
        <dbReference type="ARBA" id="ARBA00023027"/>
    </source>
</evidence>
<dbReference type="PANTHER" id="PTHR39321:SF3">
    <property type="entry name" value="PHOSPHOPANTETHEINE ADENYLYLTRANSFERASE"/>
    <property type="match status" value="1"/>
</dbReference>
<dbReference type="STRING" id="126156.SAMN05421670_2345"/>
<evidence type="ECO:0000259" key="11">
    <source>
        <dbReference type="Pfam" id="PF01467"/>
    </source>
</evidence>
<dbReference type="AlphaFoldDB" id="A0A1I5YYK0"/>
<keyword evidence="8 10" id="KW-0520">NAD</keyword>
<protein>
    <recommendedName>
        <fullName evidence="10">Probable nicotinate-nucleotide adenylyltransferase</fullName>
        <ecNumber evidence="10">2.7.7.18</ecNumber>
    </recommendedName>
    <alternativeName>
        <fullName evidence="10">Deamido-NAD(+) diphosphorylase</fullName>
    </alternativeName>
    <alternativeName>
        <fullName evidence="10">Deamido-NAD(+) pyrophosphorylase</fullName>
    </alternativeName>
    <alternativeName>
        <fullName evidence="10">Nicotinate mononucleotide adenylyltransferase</fullName>
        <shortName evidence="10">NaMN adenylyltransferase</shortName>
    </alternativeName>
</protein>
<dbReference type="Proteomes" id="UP000198734">
    <property type="component" value="Unassembled WGS sequence"/>
</dbReference>
<dbReference type="CDD" id="cd02165">
    <property type="entry name" value="NMNAT"/>
    <property type="match status" value="1"/>
</dbReference>
<evidence type="ECO:0000256" key="5">
    <source>
        <dbReference type="ARBA" id="ARBA00022695"/>
    </source>
</evidence>
<keyword evidence="5 10" id="KW-0548">Nucleotidyltransferase</keyword>
<dbReference type="NCBIfam" id="TIGR00482">
    <property type="entry name" value="nicotinate (nicotinamide) nucleotide adenylyltransferase"/>
    <property type="match status" value="1"/>
</dbReference>
<keyword evidence="4 10" id="KW-0808">Transferase</keyword>
<keyword evidence="6 10" id="KW-0547">Nucleotide-binding</keyword>
<dbReference type="NCBIfam" id="NF000840">
    <property type="entry name" value="PRK00071.1-3"/>
    <property type="match status" value="1"/>
</dbReference>
<gene>
    <name evidence="10" type="primary">nadD</name>
    <name evidence="12" type="ORF">SAMN05421670_2345</name>
</gene>
<dbReference type="EC" id="2.7.7.18" evidence="10"/>
<dbReference type="Pfam" id="PF01467">
    <property type="entry name" value="CTP_transf_like"/>
    <property type="match status" value="1"/>
</dbReference>
<feature type="domain" description="Cytidyltransferase-like" evidence="11">
    <location>
        <begin position="7"/>
        <end position="163"/>
    </location>
</feature>
<dbReference type="UniPathway" id="UPA00253">
    <property type="reaction ID" value="UER00332"/>
</dbReference>
<evidence type="ECO:0000256" key="6">
    <source>
        <dbReference type="ARBA" id="ARBA00022741"/>
    </source>
</evidence>
<dbReference type="NCBIfam" id="NF000841">
    <property type="entry name" value="PRK00071.1-4"/>
    <property type="match status" value="1"/>
</dbReference>
<evidence type="ECO:0000256" key="10">
    <source>
        <dbReference type="HAMAP-Rule" id="MF_00244"/>
    </source>
</evidence>
<evidence type="ECO:0000256" key="3">
    <source>
        <dbReference type="ARBA" id="ARBA00022642"/>
    </source>
</evidence>
<sequence>MRKKVGILGGTFNPPHIGHLIIANEVLHALNLDEVCLMPNANPPHKEIQNRVTAEQRRTMVELSIQDVPKLKIETIEIDQGGTSYTFDTMELLRRREPETDFYFIIGGDQVEDLPKWYRIEDLIQNVHLVGVPRPNKSLETAYPIVTIEIPQIDISSTTVRNRITHGETTKFLISDAVREYIREEKLYEA</sequence>
<dbReference type="HAMAP" id="MF_00244">
    <property type="entry name" value="NaMN_adenylyltr"/>
    <property type="match status" value="1"/>
</dbReference>
<organism evidence="12 13">
    <name type="scientific">Psychrobacillus psychrotolerans</name>
    <dbReference type="NCBI Taxonomy" id="126156"/>
    <lineage>
        <taxon>Bacteria</taxon>
        <taxon>Bacillati</taxon>
        <taxon>Bacillota</taxon>
        <taxon>Bacilli</taxon>
        <taxon>Bacillales</taxon>
        <taxon>Bacillaceae</taxon>
        <taxon>Psychrobacillus</taxon>
    </lineage>
</organism>